<dbReference type="Pfam" id="PF00106">
    <property type="entry name" value="adh_short"/>
    <property type="match status" value="1"/>
</dbReference>
<reference evidence="5" key="1">
    <citation type="journal article" date="2023" name="Mol. Phylogenet. Evol.">
        <title>Genome-scale phylogeny and comparative genomics of the fungal order Sordariales.</title>
        <authorList>
            <person name="Hensen N."/>
            <person name="Bonometti L."/>
            <person name="Westerberg I."/>
            <person name="Brannstrom I.O."/>
            <person name="Guillou S."/>
            <person name="Cros-Aarteil S."/>
            <person name="Calhoun S."/>
            <person name="Haridas S."/>
            <person name="Kuo A."/>
            <person name="Mondo S."/>
            <person name="Pangilinan J."/>
            <person name="Riley R."/>
            <person name="LaButti K."/>
            <person name="Andreopoulos B."/>
            <person name="Lipzen A."/>
            <person name="Chen C."/>
            <person name="Yan M."/>
            <person name="Daum C."/>
            <person name="Ng V."/>
            <person name="Clum A."/>
            <person name="Steindorff A."/>
            <person name="Ohm R.A."/>
            <person name="Martin F."/>
            <person name="Silar P."/>
            <person name="Natvig D.O."/>
            <person name="Lalanne C."/>
            <person name="Gautier V."/>
            <person name="Ament-Velasquez S.L."/>
            <person name="Kruys A."/>
            <person name="Hutchinson M.I."/>
            <person name="Powell A.J."/>
            <person name="Barry K."/>
            <person name="Miller A.N."/>
            <person name="Grigoriev I.V."/>
            <person name="Debuchy R."/>
            <person name="Gladieux P."/>
            <person name="Hiltunen Thoren M."/>
            <person name="Johannesson H."/>
        </authorList>
    </citation>
    <scope>NUCLEOTIDE SEQUENCE</scope>
    <source>
        <strain evidence="5">CBS 359.72</strain>
    </source>
</reference>
<accession>A0AAN7HPB1</accession>
<dbReference type="GO" id="GO:0016491">
    <property type="term" value="F:oxidoreductase activity"/>
    <property type="evidence" value="ECO:0007669"/>
    <property type="project" value="UniProtKB-KW"/>
</dbReference>
<evidence type="ECO:0000256" key="3">
    <source>
        <dbReference type="ARBA" id="ARBA00023002"/>
    </source>
</evidence>
<dbReference type="InterPro" id="IPR057326">
    <property type="entry name" value="KR_dom"/>
</dbReference>
<keyword evidence="6" id="KW-1185">Reference proteome</keyword>
<dbReference type="InterPro" id="IPR002347">
    <property type="entry name" value="SDR_fam"/>
</dbReference>
<dbReference type="EMBL" id="MU857602">
    <property type="protein sequence ID" value="KAK4252122.1"/>
    <property type="molecule type" value="Genomic_DNA"/>
</dbReference>
<keyword evidence="2" id="KW-0521">NADP</keyword>
<dbReference type="PROSITE" id="PS00061">
    <property type="entry name" value="ADH_SHORT"/>
    <property type="match status" value="1"/>
</dbReference>
<dbReference type="SMART" id="SM00822">
    <property type="entry name" value="PKS_KR"/>
    <property type="match status" value="1"/>
</dbReference>
<comment type="caution">
    <text evidence="5">The sequence shown here is derived from an EMBL/GenBank/DDBJ whole genome shotgun (WGS) entry which is preliminary data.</text>
</comment>
<dbReference type="PRINTS" id="PR00081">
    <property type="entry name" value="GDHRDH"/>
</dbReference>
<sequence length="301" mass="32056">MAAPSPAPTPTTKWHSNTYESLSPARAELSAKGKSVLVTGGGTGIGAETARSFAAAGASRIALLGRREQPLLDTKAAIEREFPGVEVLAAPADVTQKGEVDAAFARFLDGRGPLHVVISNAGVTGSIESVRDVDPDRLIDAVTQNLKGALHVAQAFLRYAADDAVVVNVSSSAAHLDYGGVFSAYSTAKMAVVRLWDSLGSANPELSVFHIQPGVVDTDMNREVGGIKAVGYEDHVSLPATFMAWLASPEARFLKGKFLWANWDVDELKARRDELESSTLLKITLGGWPFGRGDWKARWGD</sequence>
<reference evidence="5" key="2">
    <citation type="submission" date="2023-05" db="EMBL/GenBank/DDBJ databases">
        <authorList>
            <consortium name="Lawrence Berkeley National Laboratory"/>
            <person name="Steindorff A."/>
            <person name="Hensen N."/>
            <person name="Bonometti L."/>
            <person name="Westerberg I."/>
            <person name="Brannstrom I.O."/>
            <person name="Guillou S."/>
            <person name="Cros-Aarteil S."/>
            <person name="Calhoun S."/>
            <person name="Haridas S."/>
            <person name="Kuo A."/>
            <person name="Mondo S."/>
            <person name="Pangilinan J."/>
            <person name="Riley R."/>
            <person name="Labutti K."/>
            <person name="Andreopoulos B."/>
            <person name="Lipzen A."/>
            <person name="Chen C."/>
            <person name="Yanf M."/>
            <person name="Daum C."/>
            <person name="Ng V."/>
            <person name="Clum A."/>
            <person name="Ohm R."/>
            <person name="Martin F."/>
            <person name="Silar P."/>
            <person name="Natvig D."/>
            <person name="Lalanne C."/>
            <person name="Gautier V."/>
            <person name="Ament-Velasquez S.L."/>
            <person name="Kruys A."/>
            <person name="Hutchinson M.I."/>
            <person name="Powell A.J."/>
            <person name="Barry K."/>
            <person name="Miller A.N."/>
            <person name="Grigoriev I.V."/>
            <person name="Debuchy R."/>
            <person name="Gladieux P."/>
            <person name="Thoren M.H."/>
            <person name="Johannesson H."/>
        </authorList>
    </citation>
    <scope>NUCLEOTIDE SEQUENCE</scope>
    <source>
        <strain evidence="5">CBS 359.72</strain>
    </source>
</reference>
<proteinExistence type="inferred from homology"/>
<dbReference type="AlphaFoldDB" id="A0AAN7HPB1"/>
<dbReference type="Proteomes" id="UP001303647">
    <property type="component" value="Unassembled WGS sequence"/>
</dbReference>
<dbReference type="InterPro" id="IPR020904">
    <property type="entry name" value="Sc_DH/Rdtase_CS"/>
</dbReference>
<dbReference type="PANTHER" id="PTHR42901:SF1">
    <property type="entry name" value="ALCOHOL DEHYDROGENASE"/>
    <property type="match status" value="1"/>
</dbReference>
<gene>
    <name evidence="5" type="ORF">C7999DRAFT_27364</name>
</gene>
<evidence type="ECO:0000256" key="1">
    <source>
        <dbReference type="ARBA" id="ARBA00006484"/>
    </source>
</evidence>
<evidence type="ECO:0000313" key="6">
    <source>
        <dbReference type="Proteomes" id="UP001303647"/>
    </source>
</evidence>
<keyword evidence="3" id="KW-0560">Oxidoreductase</keyword>
<feature type="domain" description="Ketoreductase" evidence="4">
    <location>
        <begin position="34"/>
        <end position="214"/>
    </location>
</feature>
<name>A0AAN7HPB1_9PEZI</name>
<organism evidence="5 6">
    <name type="scientific">Corynascus novoguineensis</name>
    <dbReference type="NCBI Taxonomy" id="1126955"/>
    <lineage>
        <taxon>Eukaryota</taxon>
        <taxon>Fungi</taxon>
        <taxon>Dikarya</taxon>
        <taxon>Ascomycota</taxon>
        <taxon>Pezizomycotina</taxon>
        <taxon>Sordariomycetes</taxon>
        <taxon>Sordariomycetidae</taxon>
        <taxon>Sordariales</taxon>
        <taxon>Chaetomiaceae</taxon>
        <taxon>Corynascus</taxon>
    </lineage>
</organism>
<dbReference type="Gene3D" id="3.40.50.720">
    <property type="entry name" value="NAD(P)-binding Rossmann-like Domain"/>
    <property type="match status" value="1"/>
</dbReference>
<evidence type="ECO:0000313" key="5">
    <source>
        <dbReference type="EMBL" id="KAK4252122.1"/>
    </source>
</evidence>
<dbReference type="SUPFAM" id="SSF51735">
    <property type="entry name" value="NAD(P)-binding Rossmann-fold domains"/>
    <property type="match status" value="1"/>
</dbReference>
<dbReference type="PANTHER" id="PTHR42901">
    <property type="entry name" value="ALCOHOL DEHYDROGENASE"/>
    <property type="match status" value="1"/>
</dbReference>
<protein>
    <recommendedName>
        <fullName evidence="4">Ketoreductase domain-containing protein</fullName>
    </recommendedName>
</protein>
<dbReference type="InterPro" id="IPR036291">
    <property type="entry name" value="NAD(P)-bd_dom_sf"/>
</dbReference>
<dbReference type="CDD" id="cd05233">
    <property type="entry name" value="SDR_c"/>
    <property type="match status" value="1"/>
</dbReference>
<evidence type="ECO:0000256" key="2">
    <source>
        <dbReference type="ARBA" id="ARBA00022857"/>
    </source>
</evidence>
<comment type="similarity">
    <text evidence="1">Belongs to the short-chain dehydrogenases/reductases (SDR) family.</text>
</comment>
<evidence type="ECO:0000259" key="4">
    <source>
        <dbReference type="SMART" id="SM00822"/>
    </source>
</evidence>